<comment type="caution">
    <text evidence="1">The sequence shown here is derived from an EMBL/GenBank/DDBJ whole genome shotgun (WGS) entry which is preliminary data.</text>
</comment>
<reference evidence="1" key="1">
    <citation type="submission" date="2022-12" db="EMBL/GenBank/DDBJ databases">
        <title>Draft genome sequence of the thermophilic strain Brevibacillus thermoruber HT42, isolated from Los Humeros, Puebla, Mexico, with biotechnological potential.</title>
        <authorList>
            <person name="Lara Sanchez J."/>
            <person name="Solis Palacios R."/>
            <person name="Bustos Baena A.S."/>
            <person name="Ruz Baez A.E."/>
            <person name="Espinosa Luna G."/>
            <person name="Oliart Ros R.M."/>
        </authorList>
    </citation>
    <scope>NUCLEOTIDE SEQUENCE</scope>
    <source>
        <strain evidence="1">HT42</strain>
    </source>
</reference>
<dbReference type="PANTHER" id="PTHR34822:SF1">
    <property type="entry name" value="GRPB FAMILY PROTEIN"/>
    <property type="match status" value="1"/>
</dbReference>
<evidence type="ECO:0000313" key="2">
    <source>
        <dbReference type="Proteomes" id="UP001151071"/>
    </source>
</evidence>
<sequence length="184" mass="20889">MRTVEVVAYDDRWPEMFREEAAKIREAVGGAVRDIHHIGSTSVPGMAAKPILDILVEVDRIESVDARCSRMESLGYEARGENGIPGRRYFCKGGDKRTHHVHVFQQGSDEVIRLLAFRDYLMAHPAEAAAYRDLKRRLAERFPADIAAYVAGKDAFVKALEQRALAWWNARRDSEKYGIDEKRG</sequence>
<accession>A0A9X3Z5I5</accession>
<dbReference type="Pfam" id="PF04229">
    <property type="entry name" value="GrpB"/>
    <property type="match status" value="1"/>
</dbReference>
<name>A0A9X3Z5I5_9BACL</name>
<dbReference type="AlphaFoldDB" id="A0A9X3Z5I5"/>
<keyword evidence="2" id="KW-1185">Reference proteome</keyword>
<dbReference type="EMBL" id="JAPYYP010000042">
    <property type="protein sequence ID" value="MDA5110764.1"/>
    <property type="molecule type" value="Genomic_DNA"/>
</dbReference>
<dbReference type="Proteomes" id="UP001151071">
    <property type="component" value="Unassembled WGS sequence"/>
</dbReference>
<dbReference type="RefSeq" id="WP_051188118.1">
    <property type="nucleotide sequence ID" value="NZ_JAPYYP010000042.1"/>
</dbReference>
<protein>
    <submittedName>
        <fullName evidence="1">GrpB family protein</fullName>
    </submittedName>
</protein>
<gene>
    <name evidence="1" type="ORF">O3V59_20690</name>
</gene>
<organism evidence="1 2">
    <name type="scientific">Brevibacillus thermoruber</name>
    <dbReference type="NCBI Taxonomy" id="33942"/>
    <lineage>
        <taxon>Bacteria</taxon>
        <taxon>Bacillati</taxon>
        <taxon>Bacillota</taxon>
        <taxon>Bacilli</taxon>
        <taxon>Bacillales</taxon>
        <taxon>Paenibacillaceae</taxon>
        <taxon>Brevibacillus</taxon>
    </lineage>
</organism>
<dbReference type="PANTHER" id="PTHR34822">
    <property type="entry name" value="GRPB DOMAIN PROTEIN (AFU_ORTHOLOGUE AFUA_1G01530)"/>
    <property type="match status" value="1"/>
</dbReference>
<dbReference type="SUPFAM" id="SSF81301">
    <property type="entry name" value="Nucleotidyltransferase"/>
    <property type="match status" value="1"/>
</dbReference>
<dbReference type="InterPro" id="IPR007344">
    <property type="entry name" value="GrpB/CoaE"/>
</dbReference>
<dbReference type="Gene3D" id="3.30.460.10">
    <property type="entry name" value="Beta Polymerase, domain 2"/>
    <property type="match status" value="1"/>
</dbReference>
<proteinExistence type="predicted"/>
<evidence type="ECO:0000313" key="1">
    <source>
        <dbReference type="EMBL" id="MDA5110764.1"/>
    </source>
</evidence>
<dbReference type="InterPro" id="IPR043519">
    <property type="entry name" value="NT_sf"/>
</dbReference>